<sequence length="363" mass="40071">MIFAATSSIASFYASLNRSETKRVEVSKNVYIMIPFFPLMEDRKAYLRVLRSPARKAILVYLAENGPSRFMDIKRGTGLSTGVIYHHLRSLEGFVAQDDNKMYRLTEGGMRLVSLLSSNTRQSQNQEETPDAGETVNDLLLEFYPTLVRAVSYLSLTQLFRKLNTTSTQIATTIASLEFVLLMAPHVSPIYSPIIGVYGYSIPSALITFIVTYIIIRVLKWLLTSSEVSAQDSSGSEPPITQKLINLVEPELLSFFSIGLAITYLSFIAGGLPLVGEVVSIILFMWGYISIASAVSYTSGLEFIPSLLLPFTMNMFSSALDQALLEGYIQPMGIGFDLGMGALGLLVAAWADRSMKTVFGRRP</sequence>
<evidence type="ECO:0000256" key="1">
    <source>
        <dbReference type="SAM" id="Phobius"/>
    </source>
</evidence>
<dbReference type="Proteomes" id="UP000240490">
    <property type="component" value="Unassembled WGS sequence"/>
</dbReference>
<feature type="transmembrane region" description="Helical" evidence="1">
    <location>
        <begin position="252"/>
        <end position="272"/>
    </location>
</feature>
<proteinExistence type="predicted"/>
<name>A0A2R6AU70_9ARCH</name>
<dbReference type="InterPro" id="IPR001845">
    <property type="entry name" value="HTH_ArsR_DNA-bd_dom"/>
</dbReference>
<dbReference type="InterPro" id="IPR036388">
    <property type="entry name" value="WH-like_DNA-bd_sf"/>
</dbReference>
<dbReference type="GO" id="GO:0003700">
    <property type="term" value="F:DNA-binding transcription factor activity"/>
    <property type="evidence" value="ECO:0007669"/>
    <property type="project" value="InterPro"/>
</dbReference>
<feature type="transmembrane region" description="Helical" evidence="1">
    <location>
        <begin position="197"/>
        <end position="216"/>
    </location>
</feature>
<dbReference type="CDD" id="cd00090">
    <property type="entry name" value="HTH_ARSR"/>
    <property type="match status" value="1"/>
</dbReference>
<organism evidence="3 4">
    <name type="scientific">Candidatus Marsarchaeota G2 archaeon ECH_B_SAG-M15</name>
    <dbReference type="NCBI Taxonomy" id="1978162"/>
    <lineage>
        <taxon>Archaea</taxon>
        <taxon>Candidatus Marsarchaeota</taxon>
        <taxon>Candidatus Marsarchaeota group 2</taxon>
    </lineage>
</organism>
<gene>
    <name evidence="3" type="ORF">B9Q08_06025</name>
</gene>
<dbReference type="InterPro" id="IPR011991">
    <property type="entry name" value="ArsR-like_HTH"/>
</dbReference>
<comment type="caution">
    <text evidence="3">The sequence shown here is derived from an EMBL/GenBank/DDBJ whole genome shotgun (WGS) entry which is preliminary data.</text>
</comment>
<feature type="transmembrane region" description="Helical" evidence="1">
    <location>
        <begin position="170"/>
        <end position="191"/>
    </location>
</feature>
<evidence type="ECO:0000313" key="4">
    <source>
        <dbReference type="Proteomes" id="UP000240490"/>
    </source>
</evidence>
<dbReference type="Pfam" id="PF01022">
    <property type="entry name" value="HTH_5"/>
    <property type="match status" value="1"/>
</dbReference>
<dbReference type="SUPFAM" id="SSF46785">
    <property type="entry name" value="Winged helix' DNA-binding domain"/>
    <property type="match status" value="1"/>
</dbReference>
<evidence type="ECO:0000313" key="3">
    <source>
        <dbReference type="EMBL" id="PSN89878.1"/>
    </source>
</evidence>
<dbReference type="EMBL" id="NEXJ01000105">
    <property type="protein sequence ID" value="PSN89878.1"/>
    <property type="molecule type" value="Genomic_DNA"/>
</dbReference>
<feature type="domain" description="HTH arsR-type" evidence="2">
    <location>
        <begin position="52"/>
        <end position="92"/>
    </location>
</feature>
<keyword evidence="1" id="KW-0812">Transmembrane</keyword>
<keyword evidence="1" id="KW-0472">Membrane</keyword>
<feature type="transmembrane region" description="Helical" evidence="1">
    <location>
        <begin position="278"/>
        <end position="296"/>
    </location>
</feature>
<feature type="transmembrane region" description="Helical" evidence="1">
    <location>
        <begin position="332"/>
        <end position="351"/>
    </location>
</feature>
<dbReference type="AlphaFoldDB" id="A0A2R6AU70"/>
<dbReference type="Gene3D" id="1.10.10.10">
    <property type="entry name" value="Winged helix-like DNA-binding domain superfamily/Winged helix DNA-binding domain"/>
    <property type="match status" value="1"/>
</dbReference>
<accession>A0A2R6AU70</accession>
<keyword evidence="1" id="KW-1133">Transmembrane helix</keyword>
<reference evidence="3 4" key="1">
    <citation type="submission" date="2017-04" db="EMBL/GenBank/DDBJ databases">
        <title>Novel microbial lineages endemic to geothermal iron-oxide mats fill important gaps in the evolutionary history of Archaea.</title>
        <authorList>
            <person name="Jay Z.J."/>
            <person name="Beam J.P."/>
            <person name="Dlakic M."/>
            <person name="Rusch D.B."/>
            <person name="Kozubal M.A."/>
            <person name="Inskeep W.P."/>
        </authorList>
    </citation>
    <scope>NUCLEOTIDE SEQUENCE [LARGE SCALE GENOMIC DNA]</scope>
    <source>
        <strain evidence="3">ECH_B_SAG-M15</strain>
    </source>
</reference>
<evidence type="ECO:0000259" key="2">
    <source>
        <dbReference type="Pfam" id="PF01022"/>
    </source>
</evidence>
<dbReference type="InterPro" id="IPR036390">
    <property type="entry name" value="WH_DNA-bd_sf"/>
</dbReference>
<protein>
    <recommendedName>
        <fullName evidence="2">HTH arsR-type domain-containing protein</fullName>
    </recommendedName>
</protein>